<dbReference type="InterPro" id="IPR036388">
    <property type="entry name" value="WH-like_DNA-bd_sf"/>
</dbReference>
<evidence type="ECO:0000259" key="2">
    <source>
        <dbReference type="Pfam" id="PF02481"/>
    </source>
</evidence>
<dbReference type="PANTHER" id="PTHR43022:SF1">
    <property type="entry name" value="PROTEIN SMF"/>
    <property type="match status" value="1"/>
</dbReference>
<dbReference type="InterPro" id="IPR003488">
    <property type="entry name" value="DprA"/>
</dbReference>
<accession>A0A6N1VAL9</accession>
<name>A0A6N1VAL9_9HYPH</name>
<feature type="domain" description="DprA winged helix" evidence="3">
    <location>
        <begin position="321"/>
        <end position="377"/>
    </location>
</feature>
<comment type="similarity">
    <text evidence="1">Belongs to the DprA/Smf family.</text>
</comment>
<feature type="domain" description="Smf/DprA SLOG" evidence="2">
    <location>
        <begin position="90"/>
        <end position="297"/>
    </location>
</feature>
<dbReference type="InterPro" id="IPR041614">
    <property type="entry name" value="DprA_WH"/>
</dbReference>
<organism evidence="4 5">
    <name type="scientific">Oricola thermophila</name>
    <dbReference type="NCBI Taxonomy" id="2742145"/>
    <lineage>
        <taxon>Bacteria</taxon>
        <taxon>Pseudomonadati</taxon>
        <taxon>Pseudomonadota</taxon>
        <taxon>Alphaproteobacteria</taxon>
        <taxon>Hyphomicrobiales</taxon>
        <taxon>Ahrensiaceae</taxon>
        <taxon>Oricola</taxon>
    </lineage>
</organism>
<dbReference type="NCBIfam" id="TIGR00732">
    <property type="entry name" value="dprA"/>
    <property type="match status" value="1"/>
</dbReference>
<evidence type="ECO:0000256" key="1">
    <source>
        <dbReference type="ARBA" id="ARBA00006525"/>
    </source>
</evidence>
<evidence type="ECO:0000313" key="4">
    <source>
        <dbReference type="EMBL" id="QKV17986.1"/>
    </source>
</evidence>
<sequence>MAAKDGNGPKPARFVLSDRQRLAWLRLYRSDNVGPATFRDLITHCGSAEAALEMLPELARRGGQFRSVRIATEDEAERELEAVARYGARIVGFGEPDFPPMLRRTENAPPLVTIRGNPEVFRPSAVGIVGARNASMSGIRIARRLSRDLGEAGHAVVSGLARGIDHAAHEAALRTGTIAVLAGGIDKPYPPENLRLLDAIENGTGAAITDRPFGLEARARDFPRRNRIIAALSLGLVVVEAAMRSGSLITARLANELGRLVFAVPGSPLDPRAEGTNNLLKNGAIVTTSAKDILEVLAPLDDRAAPGPVGQLPLFEPDDGMALPPSDDQRARILSLLGPAPADIDEIIAHTGLPAAQVHLAVLELDLAGRIERHPGNRISLLPAS</sequence>
<dbReference type="Pfam" id="PF17782">
    <property type="entry name" value="WHD_DprA"/>
    <property type="match status" value="1"/>
</dbReference>
<dbReference type="KEGG" id="orm:HTY61_05675"/>
<dbReference type="Pfam" id="PF02481">
    <property type="entry name" value="DNA_processg_A"/>
    <property type="match status" value="1"/>
</dbReference>
<keyword evidence="5" id="KW-1185">Reference proteome</keyword>
<dbReference type="AlphaFoldDB" id="A0A6N1VAL9"/>
<reference evidence="4 5" key="1">
    <citation type="submission" date="2020-06" db="EMBL/GenBank/DDBJ databases">
        <title>Oricola thermophila sp. nov. isolated from a tidal sediments.</title>
        <authorList>
            <person name="Kwon K.K."/>
            <person name="Yang S.-H."/>
            <person name="Park M.-J."/>
        </authorList>
    </citation>
    <scope>NUCLEOTIDE SEQUENCE [LARGE SCALE GENOMIC DNA]</scope>
    <source>
        <strain evidence="4 5">MEBiC13590</strain>
    </source>
</reference>
<evidence type="ECO:0000259" key="3">
    <source>
        <dbReference type="Pfam" id="PF17782"/>
    </source>
</evidence>
<proteinExistence type="inferred from homology"/>
<gene>
    <name evidence="4" type="primary">dprA</name>
    <name evidence="4" type="ORF">HTY61_05675</name>
</gene>
<dbReference type="PANTHER" id="PTHR43022">
    <property type="entry name" value="PROTEIN SMF"/>
    <property type="match status" value="1"/>
</dbReference>
<protein>
    <submittedName>
        <fullName evidence="4">DNA-protecting protein DprA</fullName>
    </submittedName>
</protein>
<dbReference type="InterPro" id="IPR057666">
    <property type="entry name" value="DrpA_SLOG"/>
</dbReference>
<dbReference type="RefSeq" id="WP_175275882.1">
    <property type="nucleotide sequence ID" value="NZ_CP054836.1"/>
</dbReference>
<dbReference type="GO" id="GO:0009294">
    <property type="term" value="P:DNA-mediated transformation"/>
    <property type="evidence" value="ECO:0007669"/>
    <property type="project" value="InterPro"/>
</dbReference>
<evidence type="ECO:0000313" key="5">
    <source>
        <dbReference type="Proteomes" id="UP000509367"/>
    </source>
</evidence>
<dbReference type="Gene3D" id="3.40.50.450">
    <property type="match status" value="1"/>
</dbReference>
<dbReference type="SUPFAM" id="SSF102405">
    <property type="entry name" value="MCP/YpsA-like"/>
    <property type="match status" value="1"/>
</dbReference>
<dbReference type="EMBL" id="CP054836">
    <property type="protein sequence ID" value="QKV17986.1"/>
    <property type="molecule type" value="Genomic_DNA"/>
</dbReference>
<dbReference type="Proteomes" id="UP000509367">
    <property type="component" value="Chromosome"/>
</dbReference>
<dbReference type="Gene3D" id="1.10.10.10">
    <property type="entry name" value="Winged helix-like DNA-binding domain superfamily/Winged helix DNA-binding domain"/>
    <property type="match status" value="1"/>
</dbReference>
<dbReference type="Pfam" id="PF21102">
    <property type="entry name" value="DprA_N"/>
    <property type="match status" value="1"/>
</dbReference>